<dbReference type="InterPro" id="IPR036105">
    <property type="entry name" value="DiNase_FeMo-co_biosyn_sf"/>
</dbReference>
<evidence type="ECO:0000256" key="2">
    <source>
        <dbReference type="ARBA" id="ARBA00022448"/>
    </source>
</evidence>
<dbReference type="GeneID" id="9744197"/>
<dbReference type="RefSeq" id="WP_013329654.1">
    <property type="nucleotide sequence ID" value="NC_014507.1"/>
</dbReference>
<feature type="domain" description="Cation efflux protein transmembrane" evidence="7">
    <location>
        <begin position="25"/>
        <end position="213"/>
    </location>
</feature>
<comment type="subcellular location">
    <subcellularLocation>
        <location evidence="1">Membrane</location>
        <topology evidence="1">Multi-pass membrane protein</topology>
    </subcellularLocation>
</comment>
<keyword evidence="3 6" id="KW-0812">Transmembrane</keyword>
<evidence type="ECO:0000256" key="4">
    <source>
        <dbReference type="ARBA" id="ARBA00022989"/>
    </source>
</evidence>
<feature type="transmembrane region" description="Helical" evidence="6">
    <location>
        <begin position="23"/>
        <end position="43"/>
    </location>
</feature>
<dbReference type="EMBL" id="CP002117">
    <property type="protein sequence ID" value="ADN36477.1"/>
    <property type="molecule type" value="Genomic_DNA"/>
</dbReference>
<protein>
    <submittedName>
        <fullName evidence="10">Cation diffusion facilitator family transporter</fullName>
    </submittedName>
</protein>
<dbReference type="InterPro" id="IPR027469">
    <property type="entry name" value="Cation_efflux_TMD_sf"/>
</dbReference>
<evidence type="ECO:0000259" key="7">
    <source>
        <dbReference type="Pfam" id="PF01545"/>
    </source>
</evidence>
<evidence type="ECO:0000313" key="10">
    <source>
        <dbReference type="EMBL" id="ADN36477.1"/>
    </source>
</evidence>
<dbReference type="GO" id="GO:0015341">
    <property type="term" value="F:zinc efflux antiporter activity"/>
    <property type="evidence" value="ECO:0007669"/>
    <property type="project" value="TreeGrafter"/>
</dbReference>
<keyword evidence="5 6" id="KW-0472">Membrane</keyword>
<dbReference type="NCBIfam" id="TIGR01297">
    <property type="entry name" value="CDF"/>
    <property type="match status" value="1"/>
</dbReference>
<name>E1RHT9_METP4</name>
<dbReference type="OrthoDB" id="8907at2157"/>
<feature type="transmembrane region" description="Helical" evidence="6">
    <location>
        <begin position="55"/>
        <end position="76"/>
    </location>
</feature>
<evidence type="ECO:0000256" key="5">
    <source>
        <dbReference type="ARBA" id="ARBA00023136"/>
    </source>
</evidence>
<dbReference type="STRING" id="679926.Mpet_1724"/>
<dbReference type="Pfam" id="PF16916">
    <property type="entry name" value="ZT_dimer"/>
    <property type="match status" value="1"/>
</dbReference>
<feature type="transmembrane region" description="Helical" evidence="6">
    <location>
        <begin position="164"/>
        <end position="182"/>
    </location>
</feature>
<dbReference type="AlphaFoldDB" id="E1RHT9"/>
<evidence type="ECO:0000259" key="9">
    <source>
        <dbReference type="Pfam" id="PF16916"/>
    </source>
</evidence>
<dbReference type="Gene3D" id="3.30.420.130">
    <property type="entry name" value="Dinitrogenase iron-molybdenum cofactor biosynthesis domain"/>
    <property type="match status" value="1"/>
</dbReference>
<dbReference type="InterPro" id="IPR002524">
    <property type="entry name" value="Cation_efflux"/>
</dbReference>
<accession>E1RHT9</accession>
<dbReference type="KEGG" id="mpi:Mpet_1724"/>
<dbReference type="InterPro" id="IPR027470">
    <property type="entry name" value="Cation_efflux_CTD"/>
</dbReference>
<keyword evidence="4 6" id="KW-1133">Transmembrane helix</keyword>
<proteinExistence type="predicted"/>
<dbReference type="Gene3D" id="1.20.1510.10">
    <property type="entry name" value="Cation efflux protein transmembrane domain"/>
    <property type="match status" value="1"/>
</dbReference>
<evidence type="ECO:0000259" key="8">
    <source>
        <dbReference type="Pfam" id="PF02579"/>
    </source>
</evidence>
<feature type="transmembrane region" description="Helical" evidence="6">
    <location>
        <begin position="188"/>
        <end position="205"/>
    </location>
</feature>
<feature type="domain" description="Cation efflux protein cytoplasmic" evidence="9">
    <location>
        <begin position="220"/>
        <end position="293"/>
    </location>
</feature>
<keyword evidence="2" id="KW-0813">Transport</keyword>
<dbReference type="Pfam" id="PF01545">
    <property type="entry name" value="Cation_efflux"/>
    <property type="match status" value="1"/>
</dbReference>
<organism evidence="10 11">
    <name type="scientific">Methanolacinia petrolearia (strain DSM 11571 / OCM 486 / SEBR 4847)</name>
    <name type="common">Methanoplanus petrolearius</name>
    <dbReference type="NCBI Taxonomy" id="679926"/>
    <lineage>
        <taxon>Archaea</taxon>
        <taxon>Methanobacteriati</taxon>
        <taxon>Methanobacteriota</taxon>
        <taxon>Stenosarchaea group</taxon>
        <taxon>Methanomicrobia</taxon>
        <taxon>Methanomicrobiales</taxon>
        <taxon>Methanomicrobiaceae</taxon>
        <taxon>Methanolacinia</taxon>
    </lineage>
</organism>
<dbReference type="PANTHER" id="PTHR43840">
    <property type="entry name" value="MITOCHONDRIAL METAL TRANSPORTER 1-RELATED"/>
    <property type="match status" value="1"/>
</dbReference>
<feature type="transmembrane region" description="Helical" evidence="6">
    <location>
        <begin position="88"/>
        <end position="112"/>
    </location>
</feature>
<dbReference type="GO" id="GO:0015093">
    <property type="term" value="F:ferrous iron transmembrane transporter activity"/>
    <property type="evidence" value="ECO:0007669"/>
    <property type="project" value="TreeGrafter"/>
</dbReference>
<dbReference type="Gene3D" id="3.30.70.1350">
    <property type="entry name" value="Cation efflux protein, cytoplasmic domain"/>
    <property type="match status" value="1"/>
</dbReference>
<evidence type="ECO:0000256" key="1">
    <source>
        <dbReference type="ARBA" id="ARBA00004141"/>
    </source>
</evidence>
<dbReference type="GO" id="GO:0005886">
    <property type="term" value="C:plasma membrane"/>
    <property type="evidence" value="ECO:0007669"/>
    <property type="project" value="TreeGrafter"/>
</dbReference>
<dbReference type="SUPFAM" id="SSF160240">
    <property type="entry name" value="Cation efflux protein cytoplasmic domain-like"/>
    <property type="match status" value="1"/>
</dbReference>
<evidence type="ECO:0000256" key="6">
    <source>
        <dbReference type="SAM" id="Phobius"/>
    </source>
</evidence>
<evidence type="ECO:0000313" key="11">
    <source>
        <dbReference type="Proteomes" id="UP000006565"/>
    </source>
</evidence>
<dbReference type="InterPro" id="IPR058533">
    <property type="entry name" value="Cation_efflux_TM"/>
</dbReference>
<dbReference type="SUPFAM" id="SSF53146">
    <property type="entry name" value="Nitrogenase accessory factor-like"/>
    <property type="match status" value="1"/>
</dbReference>
<dbReference type="Pfam" id="PF02579">
    <property type="entry name" value="Nitro_FeMo-Co"/>
    <property type="match status" value="1"/>
</dbReference>
<keyword evidence="11" id="KW-1185">Reference proteome</keyword>
<dbReference type="Proteomes" id="UP000006565">
    <property type="component" value="Chromosome"/>
</dbReference>
<dbReference type="InterPro" id="IPR050291">
    <property type="entry name" value="CDF_Transporter"/>
</dbReference>
<dbReference type="HOGENOM" id="CLU_013430_3_3_2"/>
<sequence length="416" mass="46522">MPEEKENDLISKRKKEDSVIRKVAFYSLVVNTFLVIVKLYLAWISGSLALEADAINSLIDIFASLALIAGIWLSGLKSNKFPYGLYKIENFVSILIAFLVFLTAWEILINAIYEDSTVLGFSGWVLPAVAGLASVPYLLGTYEVKIGKKYNSPGLIADGKQHKVDVLSTLVVFFALFAQYFGVPVDSIGAIIVAGFIAYSGWEILKDSMKTLLDASIDYKTRDLIKSAINSDPVVICTKELNARNSGRYIFVEAVVNMKKTDLSKAHLASERIESKIRDLVPNVERVVIHYEPKERSFIRYAVPLENRDGDISPHFGEAPYFAILDFNFRDAKLLRKEILQNPAAGLDKQKGMRSAEFLLKYKPDLVFSKQKLTGKSAEYVFESAGVLLKITDADNTSELIEKIEAEMESRKEENS</sequence>
<feature type="domain" description="Dinitrogenase iron-molybdenum cofactor biosynthesis" evidence="8">
    <location>
        <begin position="309"/>
        <end position="404"/>
    </location>
</feature>
<dbReference type="eggNOG" id="arCOG01475">
    <property type="taxonomic scope" value="Archaea"/>
</dbReference>
<reference evidence="10 11" key="1">
    <citation type="journal article" date="2010" name="Stand. Genomic Sci.">
        <title>Complete genome sequence of Methanoplanus petrolearius type strain (SEBR 4847).</title>
        <authorList>
            <person name="Brambilla E."/>
            <person name="Djao O.D."/>
            <person name="Daligault H."/>
            <person name="Lapidus A."/>
            <person name="Lucas S."/>
            <person name="Hammon N."/>
            <person name="Nolan M."/>
            <person name="Tice H."/>
            <person name="Cheng J.F."/>
            <person name="Han C."/>
            <person name="Tapia R."/>
            <person name="Goodwin L."/>
            <person name="Pitluck S."/>
            <person name="Liolios K."/>
            <person name="Ivanova N."/>
            <person name="Mavromatis K."/>
            <person name="Mikhailova N."/>
            <person name="Pati A."/>
            <person name="Chen A."/>
            <person name="Palaniappan K."/>
            <person name="Land M."/>
            <person name="Hauser L."/>
            <person name="Chang Y.J."/>
            <person name="Jeffries C.D."/>
            <person name="Rohde M."/>
            <person name="Spring S."/>
            <person name="Sikorski J."/>
            <person name="Goker M."/>
            <person name="Woyke T."/>
            <person name="Bristow J."/>
            <person name="Eisen J.A."/>
            <person name="Markowitz V."/>
            <person name="Hugenholtz P."/>
            <person name="Kyrpides N.C."/>
            <person name="Klenk H.P."/>
        </authorList>
    </citation>
    <scope>NUCLEOTIDE SEQUENCE [LARGE SCALE GENOMIC DNA]</scope>
    <source>
        <strain evidence="11">DSM 11571 / OCM 486 / SEBR 4847</strain>
    </source>
</reference>
<dbReference type="GO" id="GO:0015086">
    <property type="term" value="F:cadmium ion transmembrane transporter activity"/>
    <property type="evidence" value="ECO:0007669"/>
    <property type="project" value="TreeGrafter"/>
</dbReference>
<dbReference type="GO" id="GO:0006882">
    <property type="term" value="P:intracellular zinc ion homeostasis"/>
    <property type="evidence" value="ECO:0007669"/>
    <property type="project" value="TreeGrafter"/>
</dbReference>
<evidence type="ECO:0000256" key="3">
    <source>
        <dbReference type="ARBA" id="ARBA00022692"/>
    </source>
</evidence>
<gene>
    <name evidence="10" type="ordered locus">Mpet_1724</name>
</gene>
<dbReference type="InterPro" id="IPR003731">
    <property type="entry name" value="Di-Nase_FeMo-co_biosynth"/>
</dbReference>
<feature type="transmembrane region" description="Helical" evidence="6">
    <location>
        <begin position="124"/>
        <end position="144"/>
    </location>
</feature>
<dbReference type="InterPro" id="IPR036837">
    <property type="entry name" value="Cation_efflux_CTD_sf"/>
</dbReference>
<dbReference type="SUPFAM" id="SSF161111">
    <property type="entry name" value="Cation efflux protein transmembrane domain-like"/>
    <property type="match status" value="1"/>
</dbReference>
<dbReference type="PANTHER" id="PTHR43840:SF15">
    <property type="entry name" value="MITOCHONDRIAL METAL TRANSPORTER 1-RELATED"/>
    <property type="match status" value="1"/>
</dbReference>